<dbReference type="Proteomes" id="UP000326921">
    <property type="component" value="Chromosome"/>
</dbReference>
<dbReference type="NCBIfam" id="TIGR04057">
    <property type="entry name" value="SusC_RagA_signa"/>
    <property type="match status" value="1"/>
</dbReference>
<comment type="similarity">
    <text evidence="7">Belongs to the TonB-dependent receptor family.</text>
</comment>
<dbReference type="SUPFAM" id="SSF56935">
    <property type="entry name" value="Porins"/>
    <property type="match status" value="1"/>
</dbReference>
<keyword evidence="6 7" id="KW-0998">Cell outer membrane</keyword>
<protein>
    <submittedName>
        <fullName evidence="9">SusC/RagA family TonB-linked outer membrane protein</fullName>
    </submittedName>
</protein>
<evidence type="ECO:0000256" key="6">
    <source>
        <dbReference type="ARBA" id="ARBA00023237"/>
    </source>
</evidence>
<gene>
    <name evidence="9" type="ORF">GFH32_17090</name>
</gene>
<dbReference type="EMBL" id="CP045652">
    <property type="protein sequence ID" value="QGA27937.1"/>
    <property type="molecule type" value="Genomic_DNA"/>
</dbReference>
<reference evidence="9 10" key="1">
    <citation type="submission" date="2019-10" db="EMBL/GenBank/DDBJ databases">
        <authorList>
            <person name="Dong K."/>
        </authorList>
    </citation>
    <scope>NUCLEOTIDE SEQUENCE [LARGE SCALE GENOMIC DNA]</scope>
    <source>
        <strain evidence="10">dk4302</strain>
    </source>
</reference>
<accession>A0A5Q0QCN7</accession>
<dbReference type="InterPro" id="IPR036942">
    <property type="entry name" value="Beta-barrel_TonB_sf"/>
</dbReference>
<keyword evidence="3 7" id="KW-1134">Transmembrane beta strand</keyword>
<evidence type="ECO:0000256" key="1">
    <source>
        <dbReference type="ARBA" id="ARBA00004571"/>
    </source>
</evidence>
<dbReference type="InterPro" id="IPR039426">
    <property type="entry name" value="TonB-dep_rcpt-like"/>
</dbReference>
<evidence type="ECO:0000256" key="2">
    <source>
        <dbReference type="ARBA" id="ARBA00022448"/>
    </source>
</evidence>
<dbReference type="Gene3D" id="2.170.130.10">
    <property type="entry name" value="TonB-dependent receptor, plug domain"/>
    <property type="match status" value="1"/>
</dbReference>
<organism evidence="9 10">
    <name type="scientific">Sphingobacterium zhuxiongii</name>
    <dbReference type="NCBI Taxonomy" id="2662364"/>
    <lineage>
        <taxon>Bacteria</taxon>
        <taxon>Pseudomonadati</taxon>
        <taxon>Bacteroidota</taxon>
        <taxon>Sphingobacteriia</taxon>
        <taxon>Sphingobacteriales</taxon>
        <taxon>Sphingobacteriaceae</taxon>
        <taxon>Sphingobacterium</taxon>
    </lineage>
</organism>
<dbReference type="PROSITE" id="PS52016">
    <property type="entry name" value="TONB_DEPENDENT_REC_3"/>
    <property type="match status" value="1"/>
</dbReference>
<name>A0A5Q0QCN7_9SPHI</name>
<dbReference type="KEGG" id="sphe:GFH32_17090"/>
<dbReference type="InterPro" id="IPR037066">
    <property type="entry name" value="Plug_dom_sf"/>
</dbReference>
<evidence type="ECO:0000256" key="5">
    <source>
        <dbReference type="ARBA" id="ARBA00023136"/>
    </source>
</evidence>
<dbReference type="InterPro" id="IPR023996">
    <property type="entry name" value="TonB-dep_OMP_SusC/RagA"/>
</dbReference>
<dbReference type="Pfam" id="PF07715">
    <property type="entry name" value="Plug"/>
    <property type="match status" value="1"/>
</dbReference>
<dbReference type="GO" id="GO:0009279">
    <property type="term" value="C:cell outer membrane"/>
    <property type="evidence" value="ECO:0007669"/>
    <property type="project" value="UniProtKB-SubCell"/>
</dbReference>
<comment type="subcellular location">
    <subcellularLocation>
        <location evidence="1 7">Cell outer membrane</location>
        <topology evidence="1 7">Multi-pass membrane protein</topology>
    </subcellularLocation>
</comment>
<dbReference type="NCBIfam" id="TIGR04056">
    <property type="entry name" value="OMP_RagA_SusC"/>
    <property type="match status" value="1"/>
</dbReference>
<sequence>MKNLYLLFLGRFRSAKNLLLPICRRCCLATGCSRCYILIFLICCFSSFNSKSVAQQPQNPGAKSNILIKGTVRAASDSAFLSQVTIRNGSKLVKTDKLGEFTLGGLLSENVIHVAHLGFKDTIISVFADDFHIFLQPSINKLQEVEVFSTGYQRVSPQRSTGSFVHIGNELLNRRVSTDILSKIEDVVPGLIFNRNTPISGANVSTSSMSIRGQSTILGNAEPLIVVDNFPYEGDLKDINPNDVESISVLKDASAASIWGTRAGNGVIVITTKQGKLSTESKVAATSNWTIGEKPDLFYQPMMSSADFIAMERLLFDRGYYASEESSFSNSALSPVVELLIAKRDGMMSESNVEAQIDKLKRVDYRRELERYLYQNSLAQQHAINISGGSKKHTYYLSTGYDKNLNSQVKTGFQRMTVSTNQSFRLWKDRLTLATNIAYTRTVEKPTYTIFDAFNNVPYYPYASFVDAQGNHLAVTKNFRNSFIEQAQQKGLLNWQYFPLDELELYNNQKSSANYKLGINANVRFSPSLSADVLVQYNQVAVKDVNQQDEQSYYVRNLINSFTQIDDSGNLSFAIPKGDIVDLGTVAIKNQNVRAQLNFNRDWHAVHQLDAFAGLEMKDLNNVRDVTRRYGYNADQGTFSAVSYLIPFQQYYSNYGGSSQIPYVDSQKDLTDRYRSYYAHVSYAFSQKYLLNASARLDQSNIFGVESNQKGVPLYAVGAAWNLHKEHFLKLDLFSKLKLKYSFGYNGNVYKNISSLLTARYETAYRYPINSGLPYAVITNPPYPNLRWERVQVNNIGLEFESFSSRLSGNFDLFFKKGIDLISQRYTDPTIGAQKVTTNNAATKSWGFDLSLSSKNLLGDFAWQTDVLLSHINEQVTDYNFEVNESDFVNMGYPIVGKPLFSLHSYAWAGLDPQNGSPKGYLDGTVTSDYTAILYQSKKSDLIYNGSLRPTWFGSLRNTFAYKKIQLSIALAYRLGYFFRKNTVNYYSVLTAQGGHGDFALRWQKPGDENFTQVPALPDQPDDPAIGFYLSADVLARRADHIRLQDIRFDYQLTKKEGNHLPFKNLTFFIYANNLGVLWVANKEGIDPDFQTAPLPRTISTGLILNF</sequence>
<dbReference type="InterPro" id="IPR012910">
    <property type="entry name" value="Plug_dom"/>
</dbReference>
<proteinExistence type="inferred from homology"/>
<keyword evidence="2 7" id="KW-0813">Transport</keyword>
<evidence type="ECO:0000313" key="10">
    <source>
        <dbReference type="Proteomes" id="UP000326921"/>
    </source>
</evidence>
<feature type="domain" description="TonB-dependent receptor plug" evidence="8">
    <location>
        <begin position="158"/>
        <end position="267"/>
    </location>
</feature>
<evidence type="ECO:0000259" key="8">
    <source>
        <dbReference type="Pfam" id="PF07715"/>
    </source>
</evidence>
<evidence type="ECO:0000313" key="9">
    <source>
        <dbReference type="EMBL" id="QGA27937.1"/>
    </source>
</evidence>
<dbReference type="Gene3D" id="2.40.170.20">
    <property type="entry name" value="TonB-dependent receptor, beta-barrel domain"/>
    <property type="match status" value="1"/>
</dbReference>
<evidence type="ECO:0000256" key="3">
    <source>
        <dbReference type="ARBA" id="ARBA00022452"/>
    </source>
</evidence>
<keyword evidence="10" id="KW-1185">Reference proteome</keyword>
<keyword evidence="5 7" id="KW-0472">Membrane</keyword>
<keyword evidence="4 7" id="KW-0812">Transmembrane</keyword>
<dbReference type="AlphaFoldDB" id="A0A5Q0QCN7"/>
<dbReference type="InterPro" id="IPR023997">
    <property type="entry name" value="TonB-dep_OMP_SusC/RagA_CS"/>
</dbReference>
<evidence type="ECO:0000256" key="7">
    <source>
        <dbReference type="PROSITE-ProRule" id="PRU01360"/>
    </source>
</evidence>
<evidence type="ECO:0000256" key="4">
    <source>
        <dbReference type="ARBA" id="ARBA00022692"/>
    </source>
</evidence>